<dbReference type="GO" id="GO:0016747">
    <property type="term" value="F:acyltransferase activity, transferring groups other than amino-acyl groups"/>
    <property type="evidence" value="ECO:0007669"/>
    <property type="project" value="InterPro"/>
</dbReference>
<dbReference type="InterPro" id="IPR050832">
    <property type="entry name" value="Bact_Acetyltransf"/>
</dbReference>
<dbReference type="Pfam" id="PF00583">
    <property type="entry name" value="Acetyltransf_1"/>
    <property type="match status" value="1"/>
</dbReference>
<sequence>MLVGMPPGELSPTERDSRPPILTEAITSLVELDEYTVERAYPPMKELRPHLGSPEEFAALVQEQRPHGYRLVASLDTSGAAVAVAGFRFGRCLAWGRYLYVDDLSTMPHMRRRGHAGALLRWIETEAHRLGCTQIHLDSGTQRHDAHRRYLGSGYVISSLHFVKSPPEP</sequence>
<dbReference type="PANTHER" id="PTHR43877">
    <property type="entry name" value="AMINOALKYLPHOSPHONATE N-ACETYLTRANSFERASE-RELATED-RELATED"/>
    <property type="match status" value="1"/>
</dbReference>
<dbReference type="PROSITE" id="PS51186">
    <property type="entry name" value="GNAT"/>
    <property type="match status" value="1"/>
</dbReference>
<evidence type="ECO:0000313" key="4">
    <source>
        <dbReference type="EMBL" id="RCW38244.1"/>
    </source>
</evidence>
<dbReference type="SUPFAM" id="SSF55729">
    <property type="entry name" value="Acyl-CoA N-acyltransferases (Nat)"/>
    <property type="match status" value="1"/>
</dbReference>
<name>A0A368VF23_9ACTN</name>
<dbReference type="AlphaFoldDB" id="A0A368VF23"/>
<dbReference type="EMBL" id="QPJC01000024">
    <property type="protein sequence ID" value="RCW38244.1"/>
    <property type="molecule type" value="Genomic_DNA"/>
</dbReference>
<gene>
    <name evidence="4" type="ORF">DFQ14_12427</name>
</gene>
<keyword evidence="5" id="KW-1185">Reference proteome</keyword>
<evidence type="ECO:0000259" key="3">
    <source>
        <dbReference type="PROSITE" id="PS51186"/>
    </source>
</evidence>
<dbReference type="Proteomes" id="UP000253495">
    <property type="component" value="Unassembled WGS sequence"/>
</dbReference>
<dbReference type="InterPro" id="IPR000182">
    <property type="entry name" value="GNAT_dom"/>
</dbReference>
<protein>
    <submittedName>
        <fullName evidence="4">Acetyltransferase (GNAT) family protein</fullName>
    </submittedName>
</protein>
<organism evidence="4 5">
    <name type="scientific">Halopolyspora algeriensis</name>
    <dbReference type="NCBI Taxonomy" id="1500506"/>
    <lineage>
        <taxon>Bacteria</taxon>
        <taxon>Bacillati</taxon>
        <taxon>Actinomycetota</taxon>
        <taxon>Actinomycetes</taxon>
        <taxon>Actinomycetes incertae sedis</taxon>
        <taxon>Halopolyspora</taxon>
    </lineage>
</organism>
<reference evidence="4 5" key="1">
    <citation type="submission" date="2018-07" db="EMBL/GenBank/DDBJ databases">
        <title>Genomic Encyclopedia of Type Strains, Phase III (KMG-III): the genomes of soil and plant-associated and newly described type strains.</title>
        <authorList>
            <person name="Whitman W."/>
        </authorList>
    </citation>
    <scope>NUCLEOTIDE SEQUENCE [LARGE SCALE GENOMIC DNA]</scope>
    <source>
        <strain evidence="4 5">CECT 8575</strain>
    </source>
</reference>
<proteinExistence type="predicted"/>
<keyword evidence="2" id="KW-0012">Acyltransferase</keyword>
<feature type="domain" description="N-acetyltransferase" evidence="3">
    <location>
        <begin position="30"/>
        <end position="169"/>
    </location>
</feature>
<dbReference type="Gene3D" id="3.40.630.30">
    <property type="match status" value="1"/>
</dbReference>
<evidence type="ECO:0000256" key="2">
    <source>
        <dbReference type="ARBA" id="ARBA00023315"/>
    </source>
</evidence>
<comment type="caution">
    <text evidence="4">The sequence shown here is derived from an EMBL/GenBank/DDBJ whole genome shotgun (WGS) entry which is preliminary data.</text>
</comment>
<accession>A0A368VF23</accession>
<dbReference type="PANTHER" id="PTHR43877:SF2">
    <property type="entry name" value="AMINOALKYLPHOSPHONATE N-ACETYLTRANSFERASE-RELATED"/>
    <property type="match status" value="1"/>
</dbReference>
<evidence type="ECO:0000256" key="1">
    <source>
        <dbReference type="ARBA" id="ARBA00022679"/>
    </source>
</evidence>
<evidence type="ECO:0000313" key="5">
    <source>
        <dbReference type="Proteomes" id="UP000253495"/>
    </source>
</evidence>
<dbReference type="CDD" id="cd04301">
    <property type="entry name" value="NAT_SF"/>
    <property type="match status" value="1"/>
</dbReference>
<dbReference type="InterPro" id="IPR016181">
    <property type="entry name" value="Acyl_CoA_acyltransferase"/>
</dbReference>
<keyword evidence="1 4" id="KW-0808">Transferase</keyword>